<dbReference type="STRING" id="388280.SAMN04488057_107121"/>
<keyword evidence="2" id="KW-1185">Reference proteome</keyword>
<protein>
    <submittedName>
        <fullName evidence="1">Uncharacterized protein</fullName>
    </submittedName>
</protein>
<reference evidence="1 2" key="1">
    <citation type="submission" date="2016-11" db="EMBL/GenBank/DDBJ databases">
        <authorList>
            <person name="Jaros S."/>
            <person name="Januszkiewicz K."/>
            <person name="Wedrychowicz H."/>
        </authorList>
    </citation>
    <scope>NUCLEOTIDE SEQUENCE [LARGE SCALE GENOMIC DNA]</scope>
    <source>
        <strain evidence="1 2">CGMCC 1.6102</strain>
    </source>
</reference>
<evidence type="ECO:0000313" key="2">
    <source>
        <dbReference type="Proteomes" id="UP000184513"/>
    </source>
</evidence>
<dbReference type="AlphaFoldDB" id="A0A1M7P801"/>
<evidence type="ECO:0000313" key="1">
    <source>
        <dbReference type="EMBL" id="SHN12860.1"/>
    </source>
</evidence>
<dbReference type="Proteomes" id="UP000184513">
    <property type="component" value="Unassembled WGS sequence"/>
</dbReference>
<sequence>MRTLTSCWKIIDKNLTSTCPENHVEVSQIVNIEFQLGKLAIPSILRFRVISHRKLTYSSFERIAI</sequence>
<organism evidence="1 2">
    <name type="scientific">Cyclobacterium lianum</name>
    <dbReference type="NCBI Taxonomy" id="388280"/>
    <lineage>
        <taxon>Bacteria</taxon>
        <taxon>Pseudomonadati</taxon>
        <taxon>Bacteroidota</taxon>
        <taxon>Cytophagia</taxon>
        <taxon>Cytophagales</taxon>
        <taxon>Cyclobacteriaceae</taxon>
        <taxon>Cyclobacterium</taxon>
    </lineage>
</organism>
<accession>A0A1M7P801</accession>
<gene>
    <name evidence="1" type="ORF">SAMN04488057_107121</name>
</gene>
<name>A0A1M7P801_9BACT</name>
<dbReference type="EMBL" id="FRCY01000007">
    <property type="protein sequence ID" value="SHN12860.1"/>
    <property type="molecule type" value="Genomic_DNA"/>
</dbReference>
<proteinExistence type="predicted"/>